<protein>
    <recommendedName>
        <fullName evidence="1">GGDEF domain-containing protein</fullName>
    </recommendedName>
</protein>
<dbReference type="PROSITE" id="PS50887">
    <property type="entry name" value="GGDEF"/>
    <property type="match status" value="1"/>
</dbReference>
<dbReference type="NCBIfam" id="TIGR00254">
    <property type="entry name" value="GGDEF"/>
    <property type="match status" value="1"/>
</dbReference>
<dbReference type="PANTHER" id="PTHR46663:SF2">
    <property type="entry name" value="GGDEF DOMAIN-CONTAINING PROTEIN"/>
    <property type="match status" value="1"/>
</dbReference>
<proteinExistence type="predicted"/>
<gene>
    <name evidence="2" type="ORF">GCM10010841_32920</name>
</gene>
<dbReference type="SUPFAM" id="SSF55073">
    <property type="entry name" value="Nucleotide cyclase"/>
    <property type="match status" value="1"/>
</dbReference>
<sequence length="205" mass="22893">MAMDELNLRRAVQDLSTMALHDTLTGLPNRAHFRQLMAQACRRADHSGEKVVVGLMDLNRFKLVNDTLGHAAGDDLLQQVALRLKHSVATSDVVARMSGDEFTLLLTDVRSADDAANVMERIQQAFEEPFMLRGQNIFVRCSIGLSSYPDHTQKPEQLLNQADAAMYRMKRAGGGYAWYDEAQDQRSPVDIDQLILCSPRSSDLS</sequence>
<reference evidence="3" key="1">
    <citation type="journal article" date="2019" name="Int. J. Syst. Evol. Microbiol.">
        <title>The Global Catalogue of Microorganisms (GCM) 10K type strain sequencing project: providing services to taxonomists for standard genome sequencing and annotation.</title>
        <authorList>
            <consortium name="The Broad Institute Genomics Platform"/>
            <consortium name="The Broad Institute Genome Sequencing Center for Infectious Disease"/>
            <person name="Wu L."/>
            <person name="Ma J."/>
        </authorList>
    </citation>
    <scope>NUCLEOTIDE SEQUENCE [LARGE SCALE GENOMIC DNA]</scope>
    <source>
        <strain evidence="3">JCM 15443</strain>
    </source>
</reference>
<evidence type="ECO:0000313" key="3">
    <source>
        <dbReference type="Proteomes" id="UP000661918"/>
    </source>
</evidence>
<feature type="domain" description="GGDEF" evidence="1">
    <location>
        <begin position="49"/>
        <end position="182"/>
    </location>
</feature>
<evidence type="ECO:0000259" key="1">
    <source>
        <dbReference type="PROSITE" id="PS50887"/>
    </source>
</evidence>
<dbReference type="InterPro" id="IPR029787">
    <property type="entry name" value="Nucleotide_cyclase"/>
</dbReference>
<dbReference type="InterPro" id="IPR043128">
    <property type="entry name" value="Rev_trsase/Diguanyl_cyclase"/>
</dbReference>
<dbReference type="Proteomes" id="UP000661918">
    <property type="component" value="Unassembled WGS sequence"/>
</dbReference>
<evidence type="ECO:0000313" key="2">
    <source>
        <dbReference type="EMBL" id="GGM22445.1"/>
    </source>
</evidence>
<dbReference type="Pfam" id="PF00990">
    <property type="entry name" value="GGDEF"/>
    <property type="match status" value="1"/>
</dbReference>
<dbReference type="Gene3D" id="3.30.70.270">
    <property type="match status" value="1"/>
</dbReference>
<dbReference type="CDD" id="cd01949">
    <property type="entry name" value="GGDEF"/>
    <property type="match status" value="1"/>
</dbReference>
<dbReference type="InterPro" id="IPR000160">
    <property type="entry name" value="GGDEF_dom"/>
</dbReference>
<comment type="caution">
    <text evidence="2">The sequence shown here is derived from an EMBL/GenBank/DDBJ whole genome shotgun (WGS) entry which is preliminary data.</text>
</comment>
<accession>A0ABQ2H187</accession>
<keyword evidence="3" id="KW-1185">Reference proteome</keyword>
<dbReference type="EMBL" id="BMOM01000065">
    <property type="protein sequence ID" value="GGM22445.1"/>
    <property type="molecule type" value="Genomic_DNA"/>
</dbReference>
<dbReference type="SMART" id="SM00267">
    <property type="entry name" value="GGDEF"/>
    <property type="match status" value="1"/>
</dbReference>
<dbReference type="PANTHER" id="PTHR46663">
    <property type="entry name" value="DIGUANYLATE CYCLASE DGCT-RELATED"/>
    <property type="match status" value="1"/>
</dbReference>
<name>A0ABQ2H187_9DEIO</name>
<dbReference type="InterPro" id="IPR052163">
    <property type="entry name" value="DGC-Regulatory_Protein"/>
</dbReference>
<organism evidence="2 3">
    <name type="scientific">Deinococcus aerophilus</name>
    <dbReference type="NCBI Taxonomy" id="522488"/>
    <lineage>
        <taxon>Bacteria</taxon>
        <taxon>Thermotogati</taxon>
        <taxon>Deinococcota</taxon>
        <taxon>Deinococci</taxon>
        <taxon>Deinococcales</taxon>
        <taxon>Deinococcaceae</taxon>
        <taxon>Deinococcus</taxon>
    </lineage>
</organism>